<proteinExistence type="predicted"/>
<dbReference type="SUPFAM" id="SSF51445">
    <property type="entry name" value="(Trans)glycosidases"/>
    <property type="match status" value="1"/>
</dbReference>
<feature type="domain" description="GH18" evidence="1">
    <location>
        <begin position="1"/>
        <end position="85"/>
    </location>
</feature>
<evidence type="ECO:0000259" key="1">
    <source>
        <dbReference type="PROSITE" id="PS51910"/>
    </source>
</evidence>
<keyword evidence="3" id="KW-1185">Reference proteome</keyword>
<evidence type="ECO:0000313" key="3">
    <source>
        <dbReference type="Proteomes" id="UP000192578"/>
    </source>
</evidence>
<dbReference type="EMBL" id="MTYJ01000194">
    <property type="protein sequence ID" value="OWA50513.1"/>
    <property type="molecule type" value="Genomic_DNA"/>
</dbReference>
<dbReference type="Gene3D" id="3.20.20.80">
    <property type="entry name" value="Glycosidases"/>
    <property type="match status" value="1"/>
</dbReference>
<dbReference type="Proteomes" id="UP000192578">
    <property type="component" value="Unassembled WGS sequence"/>
</dbReference>
<dbReference type="AlphaFoldDB" id="A0A9X6ND94"/>
<protein>
    <recommendedName>
        <fullName evidence="1">GH18 domain-containing protein</fullName>
    </recommendedName>
</protein>
<dbReference type="GO" id="GO:0005975">
    <property type="term" value="P:carbohydrate metabolic process"/>
    <property type="evidence" value="ECO:0007669"/>
    <property type="project" value="InterPro"/>
</dbReference>
<comment type="caution">
    <text evidence="2">The sequence shown here is derived from an EMBL/GenBank/DDBJ whole genome shotgun (WGS) entry which is preliminary data.</text>
</comment>
<gene>
    <name evidence="2" type="ORF">BV898_15026</name>
</gene>
<evidence type="ECO:0000313" key="2">
    <source>
        <dbReference type="EMBL" id="OWA50513.1"/>
    </source>
</evidence>
<dbReference type="InterPro" id="IPR017853">
    <property type="entry name" value="GH"/>
</dbReference>
<sequence length="85" mass="9395">MPSLAIKNEDATNHFDEEIAASYAYTPFWWIGYNDIATVRTKTKWAVQNGYGGVYATDVSEDDAGNDCQDGAFPLLSAMKKSVDH</sequence>
<dbReference type="InterPro" id="IPR001223">
    <property type="entry name" value="Glyco_hydro18_cat"/>
</dbReference>
<accession>A0A9X6ND94</accession>
<dbReference type="OrthoDB" id="6369623at2759"/>
<name>A0A9X6ND94_HYPEX</name>
<reference evidence="3" key="1">
    <citation type="submission" date="2017-01" db="EMBL/GenBank/DDBJ databases">
        <title>Comparative genomics of anhydrobiosis in the tardigrade Hypsibius dujardini.</title>
        <authorList>
            <person name="Yoshida Y."/>
            <person name="Koutsovoulos G."/>
            <person name="Laetsch D."/>
            <person name="Stevens L."/>
            <person name="Kumar S."/>
            <person name="Horikawa D."/>
            <person name="Ishino K."/>
            <person name="Komine S."/>
            <person name="Tomita M."/>
            <person name="Blaxter M."/>
            <person name="Arakawa K."/>
        </authorList>
    </citation>
    <scope>NUCLEOTIDE SEQUENCE [LARGE SCALE GENOMIC DNA]</scope>
    <source>
        <strain evidence="3">Z151</strain>
    </source>
</reference>
<organism evidence="2 3">
    <name type="scientific">Hypsibius exemplaris</name>
    <name type="common">Freshwater tardigrade</name>
    <dbReference type="NCBI Taxonomy" id="2072580"/>
    <lineage>
        <taxon>Eukaryota</taxon>
        <taxon>Metazoa</taxon>
        <taxon>Ecdysozoa</taxon>
        <taxon>Tardigrada</taxon>
        <taxon>Eutardigrada</taxon>
        <taxon>Parachela</taxon>
        <taxon>Hypsibioidea</taxon>
        <taxon>Hypsibiidae</taxon>
        <taxon>Hypsibius</taxon>
    </lineage>
</organism>
<dbReference type="Gene3D" id="3.10.50.10">
    <property type="match status" value="1"/>
</dbReference>
<dbReference type="InterPro" id="IPR029070">
    <property type="entry name" value="Chitinase_insertion_sf"/>
</dbReference>
<dbReference type="PROSITE" id="PS51910">
    <property type="entry name" value="GH18_2"/>
    <property type="match status" value="1"/>
</dbReference>